<dbReference type="Proteomes" id="UP000054498">
    <property type="component" value="Unassembled WGS sequence"/>
</dbReference>
<feature type="region of interest" description="Disordered" evidence="1">
    <location>
        <begin position="32"/>
        <end position="109"/>
    </location>
</feature>
<dbReference type="EMBL" id="KK101086">
    <property type="protein sequence ID" value="KIZ02264.1"/>
    <property type="molecule type" value="Genomic_DNA"/>
</dbReference>
<keyword evidence="3" id="KW-1185">Reference proteome</keyword>
<gene>
    <name evidence="2" type="ORF">MNEG_5692</name>
</gene>
<evidence type="ECO:0000313" key="3">
    <source>
        <dbReference type="Proteomes" id="UP000054498"/>
    </source>
</evidence>
<evidence type="ECO:0000256" key="1">
    <source>
        <dbReference type="SAM" id="MobiDB-lite"/>
    </source>
</evidence>
<accession>A0A0D2L5F3</accession>
<organism evidence="2 3">
    <name type="scientific">Monoraphidium neglectum</name>
    <dbReference type="NCBI Taxonomy" id="145388"/>
    <lineage>
        <taxon>Eukaryota</taxon>
        <taxon>Viridiplantae</taxon>
        <taxon>Chlorophyta</taxon>
        <taxon>core chlorophytes</taxon>
        <taxon>Chlorophyceae</taxon>
        <taxon>CS clade</taxon>
        <taxon>Sphaeropleales</taxon>
        <taxon>Selenastraceae</taxon>
        <taxon>Monoraphidium</taxon>
    </lineage>
</organism>
<sequence>MDPEKDIILIPGPHQVWRIRTRKQAAEFWGEQYKHLREGAPPREPPSGVSGGVDPDSGTLASPREDRGSCGSGGGAAAEQDAGRQQQQWRRRQEAAARLWGHLGGGASR</sequence>
<protein>
    <submittedName>
        <fullName evidence="2">Uncharacterized protein</fullName>
    </submittedName>
</protein>
<dbReference type="RefSeq" id="XP_013901283.1">
    <property type="nucleotide sequence ID" value="XM_014045829.1"/>
</dbReference>
<dbReference type="AlphaFoldDB" id="A0A0D2L5F3"/>
<feature type="compositionally biased region" description="Low complexity" evidence="1">
    <location>
        <begin position="46"/>
        <end position="58"/>
    </location>
</feature>
<dbReference type="GeneID" id="25738569"/>
<dbReference type="KEGG" id="mng:MNEG_5692"/>
<feature type="compositionally biased region" description="Basic and acidic residues" evidence="1">
    <location>
        <begin position="32"/>
        <end position="41"/>
    </location>
</feature>
<feature type="compositionally biased region" description="Low complexity" evidence="1">
    <location>
        <begin position="77"/>
        <end position="88"/>
    </location>
</feature>
<dbReference type="OrthoDB" id="538038at2759"/>
<reference evidence="2 3" key="1">
    <citation type="journal article" date="2013" name="BMC Genomics">
        <title>Reconstruction of the lipid metabolism for the microalga Monoraphidium neglectum from its genome sequence reveals characteristics suitable for biofuel production.</title>
        <authorList>
            <person name="Bogen C."/>
            <person name="Al-Dilaimi A."/>
            <person name="Albersmeier A."/>
            <person name="Wichmann J."/>
            <person name="Grundmann M."/>
            <person name="Rupp O."/>
            <person name="Lauersen K.J."/>
            <person name="Blifernez-Klassen O."/>
            <person name="Kalinowski J."/>
            <person name="Goesmann A."/>
            <person name="Mussgnug J.H."/>
            <person name="Kruse O."/>
        </authorList>
    </citation>
    <scope>NUCLEOTIDE SEQUENCE [LARGE SCALE GENOMIC DNA]</scope>
    <source>
        <strain evidence="2 3">SAG 48.87</strain>
    </source>
</reference>
<proteinExistence type="predicted"/>
<name>A0A0D2L5F3_9CHLO</name>
<evidence type="ECO:0000313" key="2">
    <source>
        <dbReference type="EMBL" id="KIZ02264.1"/>
    </source>
</evidence>